<gene>
    <name evidence="8" type="ORF">SAMN04488524_1167</name>
</gene>
<protein>
    <submittedName>
        <fullName evidence="8">SusD family protein</fullName>
    </submittedName>
</protein>
<keyword evidence="3" id="KW-0732">Signal</keyword>
<dbReference type="Pfam" id="PF14322">
    <property type="entry name" value="SusD-like_3"/>
    <property type="match status" value="1"/>
</dbReference>
<dbReference type="InterPro" id="IPR011990">
    <property type="entry name" value="TPR-like_helical_dom_sf"/>
</dbReference>
<keyword evidence="4" id="KW-0472">Membrane</keyword>
<evidence type="ECO:0000256" key="5">
    <source>
        <dbReference type="ARBA" id="ARBA00023237"/>
    </source>
</evidence>
<evidence type="ECO:0000256" key="3">
    <source>
        <dbReference type="ARBA" id="ARBA00022729"/>
    </source>
</evidence>
<feature type="domain" description="SusD-like N-terminal" evidence="7">
    <location>
        <begin position="24"/>
        <end position="228"/>
    </location>
</feature>
<dbReference type="AlphaFoldDB" id="A0A1W2A1W0"/>
<dbReference type="PROSITE" id="PS51257">
    <property type="entry name" value="PROKAR_LIPOPROTEIN"/>
    <property type="match status" value="1"/>
</dbReference>
<dbReference type="InterPro" id="IPR033985">
    <property type="entry name" value="SusD-like_N"/>
</dbReference>
<evidence type="ECO:0000256" key="2">
    <source>
        <dbReference type="ARBA" id="ARBA00006275"/>
    </source>
</evidence>
<dbReference type="SUPFAM" id="SSF48452">
    <property type="entry name" value="TPR-like"/>
    <property type="match status" value="1"/>
</dbReference>
<evidence type="ECO:0000259" key="6">
    <source>
        <dbReference type="Pfam" id="PF07980"/>
    </source>
</evidence>
<dbReference type="Proteomes" id="UP000192756">
    <property type="component" value="Unassembled WGS sequence"/>
</dbReference>
<organism evidence="8 9">
    <name type="scientific">Pedobacter africanus</name>
    <dbReference type="NCBI Taxonomy" id="151894"/>
    <lineage>
        <taxon>Bacteria</taxon>
        <taxon>Pseudomonadati</taxon>
        <taxon>Bacteroidota</taxon>
        <taxon>Sphingobacteriia</taxon>
        <taxon>Sphingobacteriales</taxon>
        <taxon>Sphingobacteriaceae</taxon>
        <taxon>Pedobacter</taxon>
    </lineage>
</organism>
<evidence type="ECO:0000256" key="1">
    <source>
        <dbReference type="ARBA" id="ARBA00004442"/>
    </source>
</evidence>
<dbReference type="InterPro" id="IPR012944">
    <property type="entry name" value="SusD_RagB_dom"/>
</dbReference>
<sequence>MKIQIKYLTAILIIVGSCEISCKKFLQKKSEQSQFVPNTIADLKALLDSYTIMNTSGPGLLEMLSDNYYITDATFQTTLNSSPDIALNYNWVKEAVPYNNSWNTVYQNPIYYSNIVLDHLPDVQLKAGDEAQSKILKGSALFYRAFAFYEVAQLYCKPFGINSSTDAGIVLRMTSDINSKSSRANVAQTYEQIISDLKVASDLLPSNTTFPSTPSKIAAYGALARVYLVMRDYESAGMYSNLCLQQKGTLIDFNDLIPLKSPPITIFNSEVLFHNVTGTPTVLQSRNARVDSNLYKTYDANDLRKTVFFKENTGINRGTYFFQGSYNGDRGQSTIFNGLTTSEMYLIRAECHARKGNVELALADLNVLLKKRWNKNVPYTEITASNVNEALNKILEERRKELVFRGLRWSDLQRFNSEGANITLKRVIGGTTYTLPPDDPRWQMLIPYDVINRAGIAQNPR</sequence>
<dbReference type="STRING" id="151894.SAMN04488524_1167"/>
<dbReference type="EMBL" id="FWXT01000001">
    <property type="protein sequence ID" value="SMC54709.1"/>
    <property type="molecule type" value="Genomic_DNA"/>
</dbReference>
<evidence type="ECO:0000313" key="8">
    <source>
        <dbReference type="EMBL" id="SMC54709.1"/>
    </source>
</evidence>
<dbReference type="RefSeq" id="WP_084237430.1">
    <property type="nucleotide sequence ID" value="NZ_FWXT01000001.1"/>
</dbReference>
<dbReference type="OrthoDB" id="653598at2"/>
<evidence type="ECO:0000313" key="9">
    <source>
        <dbReference type="Proteomes" id="UP000192756"/>
    </source>
</evidence>
<comment type="subcellular location">
    <subcellularLocation>
        <location evidence="1">Cell outer membrane</location>
    </subcellularLocation>
</comment>
<reference evidence="9" key="1">
    <citation type="submission" date="2017-04" db="EMBL/GenBank/DDBJ databases">
        <authorList>
            <person name="Varghese N."/>
            <person name="Submissions S."/>
        </authorList>
    </citation>
    <scope>NUCLEOTIDE SEQUENCE [LARGE SCALE GENOMIC DNA]</scope>
    <source>
        <strain evidence="9">DSM 12126</strain>
    </source>
</reference>
<dbReference type="Pfam" id="PF07980">
    <property type="entry name" value="SusD_RagB"/>
    <property type="match status" value="1"/>
</dbReference>
<name>A0A1W2A1W0_9SPHI</name>
<proteinExistence type="inferred from homology"/>
<keyword evidence="5" id="KW-0998">Cell outer membrane</keyword>
<keyword evidence="9" id="KW-1185">Reference proteome</keyword>
<evidence type="ECO:0000256" key="4">
    <source>
        <dbReference type="ARBA" id="ARBA00023136"/>
    </source>
</evidence>
<dbReference type="Gene3D" id="1.25.40.390">
    <property type="match status" value="2"/>
</dbReference>
<comment type="similarity">
    <text evidence="2">Belongs to the SusD family.</text>
</comment>
<accession>A0A1W2A1W0</accession>
<dbReference type="GO" id="GO:0009279">
    <property type="term" value="C:cell outer membrane"/>
    <property type="evidence" value="ECO:0007669"/>
    <property type="project" value="UniProtKB-SubCell"/>
</dbReference>
<feature type="domain" description="RagB/SusD" evidence="6">
    <location>
        <begin position="331"/>
        <end position="421"/>
    </location>
</feature>
<evidence type="ECO:0000259" key="7">
    <source>
        <dbReference type="Pfam" id="PF14322"/>
    </source>
</evidence>